<keyword evidence="5 6" id="KW-0472">Membrane</keyword>
<dbReference type="GO" id="GO:0016020">
    <property type="term" value="C:membrane"/>
    <property type="evidence" value="ECO:0007669"/>
    <property type="project" value="UniProtKB-SubCell"/>
</dbReference>
<dbReference type="PANTHER" id="PTHR12385:SF4">
    <property type="entry name" value="PROTEIN PNS1"/>
    <property type="match status" value="1"/>
</dbReference>
<keyword evidence="4 6" id="KW-1133">Transmembrane helix</keyword>
<proteinExistence type="inferred from homology"/>
<dbReference type="AlphaFoldDB" id="A0AAV2GF52"/>
<evidence type="ECO:0000256" key="6">
    <source>
        <dbReference type="SAM" id="Phobius"/>
    </source>
</evidence>
<dbReference type="InterPro" id="IPR007603">
    <property type="entry name" value="Choline_transptr-like"/>
</dbReference>
<evidence type="ECO:0000256" key="4">
    <source>
        <dbReference type="ARBA" id="ARBA00022989"/>
    </source>
</evidence>
<accession>A0AAV2GF52</accession>
<evidence type="ECO:0000313" key="8">
    <source>
        <dbReference type="Proteomes" id="UP001497516"/>
    </source>
</evidence>
<protein>
    <submittedName>
        <fullName evidence="7">Uncharacterized protein</fullName>
    </submittedName>
</protein>
<name>A0AAV2GF52_9ROSI</name>
<sequence length="123" mass="13547">MYRGDGRHGWGYTEDYWPIYALPVGIGTLLGWAWLLMLGSFANQMTNIAVHILTTYLAVISVLCFWSEQFFWGVTFAIGAGLQFLYVISVIDRKGVNHGTRVCLITCCNVDGDGLGWSCNGGG</sequence>
<dbReference type="PANTHER" id="PTHR12385">
    <property type="entry name" value="CHOLINE TRANSPORTER-LIKE (SLC FAMILY 44)"/>
    <property type="match status" value="1"/>
</dbReference>
<feature type="transmembrane region" description="Helical" evidence="6">
    <location>
        <begin position="48"/>
        <end position="66"/>
    </location>
</feature>
<comment type="similarity">
    <text evidence="2">Belongs to the CTL (choline transporter-like) family.</text>
</comment>
<evidence type="ECO:0000313" key="7">
    <source>
        <dbReference type="EMBL" id="CAL1408265.1"/>
    </source>
</evidence>
<organism evidence="7 8">
    <name type="scientific">Linum trigynum</name>
    <dbReference type="NCBI Taxonomy" id="586398"/>
    <lineage>
        <taxon>Eukaryota</taxon>
        <taxon>Viridiplantae</taxon>
        <taxon>Streptophyta</taxon>
        <taxon>Embryophyta</taxon>
        <taxon>Tracheophyta</taxon>
        <taxon>Spermatophyta</taxon>
        <taxon>Magnoliopsida</taxon>
        <taxon>eudicotyledons</taxon>
        <taxon>Gunneridae</taxon>
        <taxon>Pentapetalae</taxon>
        <taxon>rosids</taxon>
        <taxon>fabids</taxon>
        <taxon>Malpighiales</taxon>
        <taxon>Linaceae</taxon>
        <taxon>Linum</taxon>
    </lineage>
</organism>
<reference evidence="7 8" key="1">
    <citation type="submission" date="2024-04" db="EMBL/GenBank/DDBJ databases">
        <authorList>
            <person name="Fracassetti M."/>
        </authorList>
    </citation>
    <scope>NUCLEOTIDE SEQUENCE [LARGE SCALE GENOMIC DNA]</scope>
</reference>
<comment type="subcellular location">
    <subcellularLocation>
        <location evidence="1">Membrane</location>
        <topology evidence="1">Multi-pass membrane protein</topology>
    </subcellularLocation>
</comment>
<evidence type="ECO:0000256" key="1">
    <source>
        <dbReference type="ARBA" id="ARBA00004141"/>
    </source>
</evidence>
<keyword evidence="3 6" id="KW-0812">Transmembrane</keyword>
<evidence type="ECO:0000256" key="5">
    <source>
        <dbReference type="ARBA" id="ARBA00023136"/>
    </source>
</evidence>
<dbReference type="EMBL" id="OZ034821">
    <property type="protein sequence ID" value="CAL1408265.1"/>
    <property type="molecule type" value="Genomic_DNA"/>
</dbReference>
<gene>
    <name evidence="7" type="ORF">LTRI10_LOCUS47876</name>
</gene>
<dbReference type="Proteomes" id="UP001497516">
    <property type="component" value="Chromosome 8"/>
</dbReference>
<evidence type="ECO:0000256" key="3">
    <source>
        <dbReference type="ARBA" id="ARBA00022692"/>
    </source>
</evidence>
<evidence type="ECO:0000256" key="2">
    <source>
        <dbReference type="ARBA" id="ARBA00007168"/>
    </source>
</evidence>
<dbReference type="GO" id="GO:0022857">
    <property type="term" value="F:transmembrane transporter activity"/>
    <property type="evidence" value="ECO:0007669"/>
    <property type="project" value="InterPro"/>
</dbReference>
<keyword evidence="8" id="KW-1185">Reference proteome</keyword>
<feature type="transmembrane region" description="Helical" evidence="6">
    <location>
        <begin position="72"/>
        <end position="91"/>
    </location>
</feature>
<feature type="transmembrane region" description="Helical" evidence="6">
    <location>
        <begin position="20"/>
        <end position="41"/>
    </location>
</feature>